<name>A0A1Q5TPE2_9GAMM</name>
<sequence>MENKWTGALKNGHQVQVKIDVSYKDNGARPNRFSVTYQVGNERPVIERFENAPGGK</sequence>
<keyword evidence="3" id="KW-1185">Reference proteome</keyword>
<evidence type="ECO:0000313" key="2">
    <source>
        <dbReference type="EMBL" id="OKP02088.1"/>
    </source>
</evidence>
<evidence type="ECO:0000259" key="1">
    <source>
        <dbReference type="Pfam" id="PF13930"/>
    </source>
</evidence>
<dbReference type="EMBL" id="MKGQ01000017">
    <property type="protein sequence ID" value="OKP02088.1"/>
    <property type="molecule type" value="Genomic_DNA"/>
</dbReference>
<reference evidence="2 3" key="1">
    <citation type="submission" date="2016-09" db="EMBL/GenBank/DDBJ databases">
        <title>Xenorhabdus thuongxuanensis sp. nov. and Xenorhabdus eapokensis sp. nov., isolated from Steinernema species.</title>
        <authorList>
            <person name="Kaempfer P."/>
            <person name="Tobias N.J."/>
            <person name="Phan Ke L."/>
            <person name="Bode H.B."/>
            <person name="Glaeser S.P."/>
        </authorList>
    </citation>
    <scope>NUCLEOTIDE SEQUENCE [LARGE SCALE GENOMIC DNA]</scope>
    <source>
        <strain evidence="2 3">DL20</strain>
    </source>
</reference>
<gene>
    <name evidence="2" type="ORF">Xedl_02444</name>
</gene>
<evidence type="ECO:0000313" key="3">
    <source>
        <dbReference type="Proteomes" id="UP000186268"/>
    </source>
</evidence>
<accession>A0A1Q5TPE2</accession>
<comment type="caution">
    <text evidence="2">The sequence shown here is derived from an EMBL/GenBank/DDBJ whole genome shotgun (WGS) entry which is preliminary data.</text>
</comment>
<dbReference type="Proteomes" id="UP000186268">
    <property type="component" value="Unassembled WGS sequence"/>
</dbReference>
<dbReference type="Pfam" id="PF13930">
    <property type="entry name" value="Endonuclea_NS_2"/>
    <property type="match status" value="1"/>
</dbReference>
<dbReference type="InterPro" id="IPR044927">
    <property type="entry name" value="Endonuclea_NS_2"/>
</dbReference>
<dbReference type="STRING" id="1873482.Xedl_02444"/>
<proteinExistence type="predicted"/>
<protein>
    <submittedName>
        <fullName evidence="2">Cytosolic protein</fullName>
    </submittedName>
</protein>
<dbReference type="OrthoDB" id="2664633at2"/>
<organism evidence="2 3">
    <name type="scientific">Xenorhabdus eapokensis</name>
    <dbReference type="NCBI Taxonomy" id="1873482"/>
    <lineage>
        <taxon>Bacteria</taxon>
        <taxon>Pseudomonadati</taxon>
        <taxon>Pseudomonadota</taxon>
        <taxon>Gammaproteobacteria</taxon>
        <taxon>Enterobacterales</taxon>
        <taxon>Morganellaceae</taxon>
        <taxon>Xenorhabdus</taxon>
    </lineage>
</organism>
<feature type="domain" description="Type VII secretion system protein EssD-like" evidence="1">
    <location>
        <begin position="1"/>
        <end position="40"/>
    </location>
</feature>
<dbReference type="AlphaFoldDB" id="A0A1Q5TPE2"/>